<dbReference type="EMBL" id="MT497017">
    <property type="protein sequence ID" value="QLF85265.1"/>
    <property type="molecule type" value="Genomic_DNA"/>
</dbReference>
<evidence type="ECO:0000313" key="2">
    <source>
        <dbReference type="Proteomes" id="UP000510645"/>
    </source>
</evidence>
<accession>A0A7D5FVC9</accession>
<keyword evidence="2" id="KW-1185">Reference proteome</keyword>
<reference evidence="1 2" key="1">
    <citation type="submission" date="2020-05" db="EMBL/GenBank/DDBJ databases">
        <title>Genomics and ecology of novel Flavobacterium phages from the Baltic Sea.</title>
        <authorList>
            <person name="Hoetzinger M."/>
            <person name="Nilsson E."/>
            <person name="Holmfeldt K."/>
        </authorList>
    </citation>
    <scope>NUCLEOTIDE SEQUENCE [LARGE SCALE GENOMIC DNA]</scope>
</reference>
<organism evidence="1 2">
    <name type="scientific">Flavobacterium phage vB_FspP_elemoA_7-9A</name>
    <dbReference type="NCBI Taxonomy" id="2743781"/>
    <lineage>
        <taxon>Viruses</taxon>
        <taxon>Duplodnaviria</taxon>
        <taxon>Heunggongvirae</taxon>
        <taxon>Uroviricota</taxon>
        <taxon>Caudoviricetes</taxon>
        <taxon>Elemovirus</taxon>
        <taxon>Elemovirus elemoA</taxon>
    </lineage>
</organism>
<proteinExistence type="predicted"/>
<name>A0A7D5FVC9_9CAUD</name>
<sequence>MSRKEKIDLFLSKWVSRKLTVFVVASAGLFSGVITSTDWVIIGTSYITIEGVTNIVERLMKSKNVN</sequence>
<evidence type="ECO:0000313" key="1">
    <source>
        <dbReference type="EMBL" id="QLF85265.1"/>
    </source>
</evidence>
<gene>
    <name evidence="1" type="ORF">elemo79Aphanotate_71</name>
</gene>
<dbReference type="Proteomes" id="UP000510645">
    <property type="component" value="Segment"/>
</dbReference>
<protein>
    <submittedName>
        <fullName evidence="1">Uncharacterized protein</fullName>
    </submittedName>
</protein>